<dbReference type="GO" id="GO:0032259">
    <property type="term" value="P:methylation"/>
    <property type="evidence" value="ECO:0007669"/>
    <property type="project" value="UniProtKB-KW"/>
</dbReference>
<dbReference type="Gene3D" id="3.30.160.70">
    <property type="entry name" value="Methylated DNA-protein cysteine methyltransferase domain"/>
    <property type="match status" value="1"/>
</dbReference>
<dbReference type="PANTHER" id="PTHR10815">
    <property type="entry name" value="METHYLATED-DNA--PROTEIN-CYSTEINE METHYLTRANSFERASE"/>
    <property type="match status" value="1"/>
</dbReference>
<dbReference type="Gene3D" id="1.10.10.10">
    <property type="entry name" value="Winged helix-like DNA-binding domain superfamily/Winged helix DNA-binding domain"/>
    <property type="match status" value="1"/>
</dbReference>
<dbReference type="SUPFAM" id="SSF46689">
    <property type="entry name" value="Homeodomain-like"/>
    <property type="match status" value="1"/>
</dbReference>
<dbReference type="InterPro" id="IPR001497">
    <property type="entry name" value="MethylDNA_cys_MeTrfase_AS"/>
</dbReference>
<evidence type="ECO:0000256" key="1">
    <source>
        <dbReference type="ARBA" id="ARBA00001286"/>
    </source>
</evidence>
<keyword evidence="17" id="KW-1185">Reference proteome</keyword>
<dbReference type="AlphaFoldDB" id="A0A239KS77"/>
<dbReference type="InterPro" id="IPR036217">
    <property type="entry name" value="MethylDNA_cys_MeTrfase_DNAb"/>
</dbReference>
<evidence type="ECO:0000256" key="5">
    <source>
        <dbReference type="ARBA" id="ARBA00022679"/>
    </source>
</evidence>
<feature type="domain" description="HTH araC/xylS-type" evidence="15">
    <location>
        <begin position="106"/>
        <end position="181"/>
    </location>
</feature>
<dbReference type="EC" id="2.1.1.63" evidence="12"/>
<dbReference type="Proteomes" id="UP000198393">
    <property type="component" value="Unassembled WGS sequence"/>
</dbReference>
<dbReference type="PIRSF" id="PIRSF000409">
    <property type="entry name" value="Ada"/>
    <property type="match status" value="1"/>
</dbReference>
<accession>A0A239KS77</accession>
<evidence type="ECO:0000256" key="12">
    <source>
        <dbReference type="HAMAP-Rule" id="MF_00772"/>
    </source>
</evidence>
<feature type="active site" description="Nucleophile; methyl group acceptor from methylphosphotriester" evidence="13">
    <location>
        <position position="37"/>
    </location>
</feature>
<comment type="function">
    <text evidence="12">Involved in the cellular defense against the biological effects of O6-methylguanine (O6-MeG) and O4-methylthymine (O4-MeT) in DNA. Repairs the methylated nucleobase in DNA by stoichiometrically transferring the methyl group to a cysteine residue in the enzyme. This is a suicide reaction: the enzyme is irreversibly inactivated.</text>
</comment>
<comment type="catalytic activity">
    <reaction evidence="1 12">
        <text>a 4-O-methyl-thymidine in DNA + L-cysteinyl-[protein] = a thymidine in DNA + S-methyl-L-cysteinyl-[protein]</text>
        <dbReference type="Rhea" id="RHEA:53428"/>
        <dbReference type="Rhea" id="RHEA-COMP:10131"/>
        <dbReference type="Rhea" id="RHEA-COMP:10132"/>
        <dbReference type="Rhea" id="RHEA-COMP:13555"/>
        <dbReference type="Rhea" id="RHEA-COMP:13556"/>
        <dbReference type="ChEBI" id="CHEBI:29950"/>
        <dbReference type="ChEBI" id="CHEBI:82612"/>
        <dbReference type="ChEBI" id="CHEBI:137386"/>
        <dbReference type="ChEBI" id="CHEBI:137387"/>
        <dbReference type="EC" id="2.1.1.63"/>
    </reaction>
</comment>
<dbReference type="Pfam" id="PF01035">
    <property type="entry name" value="DNA_binding_1"/>
    <property type="match status" value="1"/>
</dbReference>
<dbReference type="HAMAP" id="MF_00772">
    <property type="entry name" value="OGT"/>
    <property type="match status" value="1"/>
</dbReference>
<dbReference type="InterPro" id="IPR035451">
    <property type="entry name" value="Ada-like_dom_sf"/>
</dbReference>
<evidence type="ECO:0000256" key="14">
    <source>
        <dbReference type="PIRSR" id="PIRSR000409-3"/>
    </source>
</evidence>
<keyword evidence="14" id="KW-0862">Zinc</keyword>
<comment type="catalytic activity">
    <reaction evidence="11 12">
        <text>a 6-O-methyl-2'-deoxyguanosine in DNA + L-cysteinyl-[protein] = S-methyl-L-cysteinyl-[protein] + a 2'-deoxyguanosine in DNA</text>
        <dbReference type="Rhea" id="RHEA:24000"/>
        <dbReference type="Rhea" id="RHEA-COMP:10131"/>
        <dbReference type="Rhea" id="RHEA-COMP:10132"/>
        <dbReference type="Rhea" id="RHEA-COMP:11367"/>
        <dbReference type="Rhea" id="RHEA-COMP:11368"/>
        <dbReference type="ChEBI" id="CHEBI:29950"/>
        <dbReference type="ChEBI" id="CHEBI:82612"/>
        <dbReference type="ChEBI" id="CHEBI:85445"/>
        <dbReference type="ChEBI" id="CHEBI:85448"/>
        <dbReference type="EC" id="2.1.1.63"/>
    </reaction>
</comment>
<dbReference type="InterPro" id="IPR004026">
    <property type="entry name" value="Ada_DNA_repair_Zn-bd"/>
</dbReference>
<comment type="cofactor">
    <cofactor evidence="14">
        <name>Zn(2+)</name>
        <dbReference type="ChEBI" id="CHEBI:29105"/>
    </cofactor>
    <text evidence="14">Binds 1 zinc ion per subunit.</text>
</comment>
<dbReference type="PROSITE" id="PS00374">
    <property type="entry name" value="MGMT"/>
    <property type="match status" value="1"/>
</dbReference>
<dbReference type="InterPro" id="IPR036631">
    <property type="entry name" value="MGMT_N_sf"/>
</dbReference>
<feature type="binding site" evidence="14">
    <location>
        <position position="41"/>
    </location>
    <ligand>
        <name>Zn(2+)</name>
        <dbReference type="ChEBI" id="CHEBI:29105"/>
    </ligand>
</feature>
<dbReference type="RefSeq" id="WP_089357513.1">
    <property type="nucleotide sequence ID" value="NZ_FZPD01000004.1"/>
</dbReference>
<dbReference type="SMART" id="SM00342">
    <property type="entry name" value="HTH_ARAC"/>
    <property type="match status" value="1"/>
</dbReference>
<feature type="binding site" evidence="14">
    <location>
        <position position="71"/>
    </location>
    <ligand>
        <name>Zn(2+)</name>
        <dbReference type="ChEBI" id="CHEBI:29105"/>
    </ligand>
</feature>
<evidence type="ECO:0000256" key="8">
    <source>
        <dbReference type="ARBA" id="ARBA00023159"/>
    </source>
</evidence>
<dbReference type="PANTHER" id="PTHR10815:SF5">
    <property type="entry name" value="METHYLATED-DNA--PROTEIN-CYSTEINE METHYLTRANSFERASE"/>
    <property type="match status" value="1"/>
</dbReference>
<evidence type="ECO:0000259" key="15">
    <source>
        <dbReference type="PROSITE" id="PS01124"/>
    </source>
</evidence>
<dbReference type="Gene3D" id="1.10.10.60">
    <property type="entry name" value="Homeodomain-like"/>
    <property type="match status" value="1"/>
</dbReference>
<evidence type="ECO:0000256" key="10">
    <source>
        <dbReference type="ARBA" id="ARBA00023204"/>
    </source>
</evidence>
<name>A0A239KS77_EKHLU</name>
<dbReference type="InterPro" id="IPR008332">
    <property type="entry name" value="MethylG_MeTrfase_N"/>
</dbReference>
<keyword evidence="5 12" id="KW-0808">Transferase</keyword>
<comment type="miscellaneous">
    <text evidence="12">This enzyme catalyzes only one turnover and therefore is not strictly catalytic. According to one definition, an enzyme is a biocatalyst that acts repeatedly and over many reaction cycles.</text>
</comment>
<dbReference type="GO" id="GO:0008270">
    <property type="term" value="F:zinc ion binding"/>
    <property type="evidence" value="ECO:0007669"/>
    <property type="project" value="InterPro"/>
</dbReference>
<evidence type="ECO:0000256" key="7">
    <source>
        <dbReference type="ARBA" id="ARBA00023015"/>
    </source>
</evidence>
<dbReference type="EMBL" id="FZPD01000004">
    <property type="protein sequence ID" value="SNT20379.1"/>
    <property type="molecule type" value="Genomic_DNA"/>
</dbReference>
<reference evidence="16 17" key="1">
    <citation type="submission" date="2017-06" db="EMBL/GenBank/DDBJ databases">
        <authorList>
            <person name="Kim H.J."/>
            <person name="Triplett B.A."/>
        </authorList>
    </citation>
    <scope>NUCLEOTIDE SEQUENCE [LARGE SCALE GENOMIC DNA]</scope>
    <source>
        <strain evidence="16 17">DSM 19307</strain>
    </source>
</reference>
<keyword evidence="14" id="KW-0479">Metal-binding</keyword>
<keyword evidence="4 12" id="KW-0489">Methyltransferase</keyword>
<dbReference type="OrthoDB" id="9802228at2"/>
<dbReference type="GO" id="GO:0003700">
    <property type="term" value="F:DNA-binding transcription factor activity"/>
    <property type="evidence" value="ECO:0007669"/>
    <property type="project" value="InterPro"/>
</dbReference>
<dbReference type="Gene3D" id="3.40.10.10">
    <property type="entry name" value="DNA Methylphosphotriester Repair Domain"/>
    <property type="match status" value="1"/>
</dbReference>
<evidence type="ECO:0000256" key="2">
    <source>
        <dbReference type="ARBA" id="ARBA00008711"/>
    </source>
</evidence>
<evidence type="ECO:0000256" key="3">
    <source>
        <dbReference type="ARBA" id="ARBA00022490"/>
    </source>
</evidence>
<comment type="similarity">
    <text evidence="2 12">Belongs to the MGMT family.</text>
</comment>
<dbReference type="FunFam" id="1.10.10.10:FF:000214">
    <property type="entry name" value="Methylated-DNA--protein-cysteine methyltransferase"/>
    <property type="match status" value="1"/>
</dbReference>
<proteinExistence type="inferred from homology"/>
<comment type="subcellular location">
    <subcellularLocation>
        <location evidence="12">Cytoplasm</location>
    </subcellularLocation>
</comment>
<evidence type="ECO:0000256" key="11">
    <source>
        <dbReference type="ARBA" id="ARBA00049348"/>
    </source>
</evidence>
<keyword evidence="8" id="KW-0010">Activator</keyword>
<evidence type="ECO:0000256" key="9">
    <source>
        <dbReference type="ARBA" id="ARBA00023163"/>
    </source>
</evidence>
<keyword evidence="7" id="KW-0805">Transcription regulation</keyword>
<dbReference type="InterPro" id="IPR014048">
    <property type="entry name" value="MethylDNA_cys_MeTrfase_DNA-bd"/>
</dbReference>
<dbReference type="Pfam" id="PF02870">
    <property type="entry name" value="Methyltransf_1N"/>
    <property type="match status" value="1"/>
</dbReference>
<evidence type="ECO:0000256" key="6">
    <source>
        <dbReference type="ARBA" id="ARBA00022763"/>
    </source>
</evidence>
<keyword evidence="10 12" id="KW-0234">DNA repair</keyword>
<dbReference type="SUPFAM" id="SSF46767">
    <property type="entry name" value="Methylated DNA-protein cysteine methyltransferase, C-terminal domain"/>
    <property type="match status" value="1"/>
</dbReference>
<dbReference type="GO" id="GO:0006307">
    <property type="term" value="P:DNA alkylation repair"/>
    <property type="evidence" value="ECO:0007669"/>
    <property type="project" value="UniProtKB-UniRule"/>
</dbReference>
<dbReference type="NCBIfam" id="TIGR00589">
    <property type="entry name" value="ogt"/>
    <property type="match status" value="1"/>
</dbReference>
<sequence>MTAVLPSSDEMYQALLDKNSQYEGVFIVGVKTTGIFCRPTCSARKPKYENVEFFESTREALTNGYRACKVCRPMKEYQSAPEWLVPLLKEVESQSDKKWRDFELTQMGFSPTRVRRYFKKTHGITFQAYLRMSRINGAFLKIREGQTVTQSAFEQGYDSLSGFSETFKNMTGFTPGTQGQIITINRISTPLGPMMIGVTDEGLCLLEFTDRRMLETQIEVLKKRMNSEMLTGKHPMIDEVSKQLEEYFEGKRKSFDVPLVVPGTEFQQRVWDALNKIPYGVTRSYKQQADVVGDVKAVRAVARANGENRISIIIPCHRIIGSDGSIVGYGGGVHRKQWLLKHEFENQ</sequence>
<feature type="binding site" evidence="14">
    <location>
        <position position="68"/>
    </location>
    <ligand>
        <name>Zn(2+)</name>
        <dbReference type="ChEBI" id="CHEBI:29105"/>
    </ligand>
</feature>
<feature type="active site" description="Nucleophile; methyl group acceptor" evidence="12">
    <location>
        <position position="316"/>
    </location>
</feature>
<keyword evidence="3 12" id="KW-0963">Cytoplasm</keyword>
<evidence type="ECO:0000313" key="17">
    <source>
        <dbReference type="Proteomes" id="UP000198393"/>
    </source>
</evidence>
<keyword evidence="9" id="KW-0804">Transcription</keyword>
<dbReference type="Pfam" id="PF12833">
    <property type="entry name" value="HTH_18"/>
    <property type="match status" value="1"/>
</dbReference>
<dbReference type="GO" id="GO:0043565">
    <property type="term" value="F:sequence-specific DNA binding"/>
    <property type="evidence" value="ECO:0007669"/>
    <property type="project" value="InterPro"/>
</dbReference>
<dbReference type="InterPro" id="IPR009057">
    <property type="entry name" value="Homeodomain-like_sf"/>
</dbReference>
<dbReference type="InterPro" id="IPR016221">
    <property type="entry name" value="Bifunct_regulatory_prot_Ada"/>
</dbReference>
<keyword evidence="6 12" id="KW-0227">DNA damage</keyword>
<evidence type="ECO:0000256" key="13">
    <source>
        <dbReference type="PIRSR" id="PIRSR000409-1"/>
    </source>
</evidence>
<dbReference type="InterPro" id="IPR023546">
    <property type="entry name" value="MGMT"/>
</dbReference>
<dbReference type="GO" id="GO:0005737">
    <property type="term" value="C:cytoplasm"/>
    <property type="evidence" value="ECO:0007669"/>
    <property type="project" value="UniProtKB-SubCell"/>
</dbReference>
<evidence type="ECO:0000256" key="4">
    <source>
        <dbReference type="ARBA" id="ARBA00022603"/>
    </source>
</evidence>
<organism evidence="16 17">
    <name type="scientific">Ekhidna lutea</name>
    <dbReference type="NCBI Taxonomy" id="447679"/>
    <lineage>
        <taxon>Bacteria</taxon>
        <taxon>Pseudomonadati</taxon>
        <taxon>Bacteroidota</taxon>
        <taxon>Cytophagia</taxon>
        <taxon>Cytophagales</taxon>
        <taxon>Reichenbachiellaceae</taxon>
        <taxon>Ekhidna</taxon>
    </lineage>
</organism>
<dbReference type="GO" id="GO:0003908">
    <property type="term" value="F:methylated-DNA-[protein]-cysteine S-methyltransferase activity"/>
    <property type="evidence" value="ECO:0007669"/>
    <property type="project" value="UniProtKB-UniRule"/>
</dbReference>
<dbReference type="InterPro" id="IPR036388">
    <property type="entry name" value="WH-like_DNA-bd_sf"/>
</dbReference>
<dbReference type="Pfam" id="PF02805">
    <property type="entry name" value="Ada_Zn_binding"/>
    <property type="match status" value="1"/>
</dbReference>
<dbReference type="SUPFAM" id="SSF53155">
    <property type="entry name" value="Methylated DNA-protein cysteine methyltransferase domain"/>
    <property type="match status" value="1"/>
</dbReference>
<feature type="active site" description="Nucleophile; methyl group acceptor from either O6-methylguanine or O4-methylthymine" evidence="13">
    <location>
        <position position="316"/>
    </location>
</feature>
<dbReference type="PROSITE" id="PS01124">
    <property type="entry name" value="HTH_ARAC_FAMILY_2"/>
    <property type="match status" value="1"/>
</dbReference>
<evidence type="ECO:0000313" key="16">
    <source>
        <dbReference type="EMBL" id="SNT20379.1"/>
    </source>
</evidence>
<dbReference type="CDD" id="cd06445">
    <property type="entry name" value="ATase"/>
    <property type="match status" value="1"/>
</dbReference>
<dbReference type="SUPFAM" id="SSF57884">
    <property type="entry name" value="Ada DNA repair protein, N-terminal domain (N-Ada 10)"/>
    <property type="match status" value="1"/>
</dbReference>
<feature type="binding site" evidence="14">
    <location>
        <position position="37"/>
    </location>
    <ligand>
        <name>Zn(2+)</name>
        <dbReference type="ChEBI" id="CHEBI:29105"/>
    </ligand>
</feature>
<protein>
    <recommendedName>
        <fullName evidence="12">Methylated-DNA--protein-cysteine methyltransferase</fullName>
        <ecNumber evidence="12">2.1.1.63</ecNumber>
    </recommendedName>
    <alternativeName>
        <fullName evidence="12">6-O-methylguanine-DNA methyltransferase</fullName>
        <shortName evidence="12">MGMT</shortName>
    </alternativeName>
    <alternativeName>
        <fullName evidence="12">O-6-methylguanine-DNA-alkyltransferase</fullName>
    </alternativeName>
</protein>
<dbReference type="InterPro" id="IPR018060">
    <property type="entry name" value="HTH_AraC"/>
</dbReference>
<gene>
    <name evidence="16" type="ORF">SAMN05421640_2836</name>
</gene>